<dbReference type="PhylomeDB" id="A0A0K6S8U3"/>
<evidence type="ECO:0000313" key="1">
    <source>
        <dbReference type="EMBL" id="CUC10025.1"/>
    </source>
</evidence>
<dbReference type="EMBL" id="CDMZ01002348">
    <property type="protein sequence ID" value="CUC10025.1"/>
    <property type="molecule type" value="Genomic_DNA"/>
</dbReference>
<accession>A0A0K6S8U3</accession>
<name>A0A0K6S8U3_9ALVE</name>
<sequence length="167" mass="17907">MFEEAGLQRLDHLHDRPLTWTRMVCMHDVQHIFCISEEVNGDTGFLHRAESWQDALREISGIMSGVQLSTRAAAGYSGLTKRSPMPTGVPCAENPSSMGMSTPRGAERGISVLTEVEGGHDWGKVSSADADATRGGVEGVATEAMKEGLGCFGGGSHQTIELITSFR</sequence>
<proteinExistence type="predicted"/>
<reference evidence="1" key="1">
    <citation type="submission" date="2014-11" db="EMBL/GenBank/DDBJ databases">
        <title>Molecular phylogeny of cliff fern family Woodsiaceae with morphological implications.</title>
        <authorList>
            <person name="Shao Y.-Z."/>
            <person name="Wei R."/>
            <person name="Zhang X.-C."/>
        </authorList>
    </citation>
    <scope>NUCLEOTIDE SEQUENCE</scope>
</reference>
<organism evidence="1">
    <name type="scientific">Chromera velia CCMP2878</name>
    <dbReference type="NCBI Taxonomy" id="1169474"/>
    <lineage>
        <taxon>Eukaryota</taxon>
        <taxon>Sar</taxon>
        <taxon>Alveolata</taxon>
        <taxon>Colpodellida</taxon>
        <taxon>Chromeraceae</taxon>
        <taxon>Chromera</taxon>
    </lineage>
</organism>
<dbReference type="VEuPathDB" id="CryptoDB:Cvel_26411"/>
<dbReference type="AlphaFoldDB" id="A0A0K6S8U3"/>
<protein>
    <submittedName>
        <fullName evidence="1">Uncharacterized protein</fullName>
    </submittedName>
</protein>
<gene>
    <name evidence="1" type="ORF">Cvel_26411.t1</name>
</gene>